<comment type="caution">
    <text evidence="2">The sequence shown here is derived from an EMBL/GenBank/DDBJ whole genome shotgun (WGS) entry which is preliminary data.</text>
</comment>
<accession>A0AAP8TT53</accession>
<name>A0AAP8TT53_9STAP</name>
<dbReference type="RefSeq" id="WP_059106363.1">
    <property type="nucleotide sequence ID" value="NZ_AP024589.1"/>
</dbReference>
<evidence type="ECO:0000313" key="3">
    <source>
        <dbReference type="Proteomes" id="UP000242470"/>
    </source>
</evidence>
<proteinExistence type="predicted"/>
<dbReference type="EMBL" id="JAUHQC010000013">
    <property type="protein sequence ID" value="MDN4533916.1"/>
    <property type="molecule type" value="Genomic_DNA"/>
</dbReference>
<dbReference type="AlphaFoldDB" id="A0AAP8TT53"/>
<gene>
    <name evidence="2" type="ORF">CD158_05750</name>
    <name evidence="1" type="ORF">QYH67_10160</name>
</gene>
<reference evidence="1" key="2">
    <citation type="submission" date="2023-07" db="EMBL/GenBank/DDBJ databases">
        <title>Evaluation of the beneficial properties of pineapple isolates.</title>
        <authorList>
            <person name="Adefiranye O."/>
        </authorList>
    </citation>
    <scope>NUCLEOTIDE SEQUENCE</scope>
    <source>
        <strain evidence="1">PAPLE_T1</strain>
    </source>
</reference>
<evidence type="ECO:0000313" key="1">
    <source>
        <dbReference type="EMBL" id="MDN4533916.1"/>
    </source>
</evidence>
<dbReference type="GeneID" id="64982762"/>
<reference evidence="2 3" key="1">
    <citation type="submission" date="2017-08" db="EMBL/GenBank/DDBJ databases">
        <title>Draft genome sequences of 64 type strains of genus Staph aureus.</title>
        <authorList>
            <person name="Cole K."/>
            <person name="Golubchik T."/>
            <person name="Russell J."/>
            <person name="Foster D."/>
            <person name="Llewelyn M."/>
            <person name="Wilson D."/>
            <person name="Crook D."/>
            <person name="Paul J."/>
        </authorList>
    </citation>
    <scope>NUCLEOTIDE SEQUENCE [LARGE SCALE GENOMIC DNA]</scope>
    <source>
        <strain evidence="2 3">NCTC 12101</strain>
    </source>
</reference>
<dbReference type="Proteomes" id="UP000242470">
    <property type="component" value="Unassembled WGS sequence"/>
</dbReference>
<protein>
    <submittedName>
        <fullName evidence="2">Uncharacterized protein</fullName>
    </submittedName>
</protein>
<evidence type="ECO:0000313" key="2">
    <source>
        <dbReference type="EMBL" id="PNZ67547.1"/>
    </source>
</evidence>
<sequence>MSINPTVLKDVSFKENNILLSLDHTESKTIDDMKHIYFNMIITYENSSIKREIMLFEDDILNLNISNFTNDSPDYFFIEPDFWLTVIQLNNNDLILYINFDSGLIHTNIATDSGFSIRMNITKDSFDLFIKNIKSII</sequence>
<organism evidence="2 3">
    <name type="scientific">Staphylococcus auricularis</name>
    <dbReference type="NCBI Taxonomy" id="29379"/>
    <lineage>
        <taxon>Bacteria</taxon>
        <taxon>Bacillati</taxon>
        <taxon>Bacillota</taxon>
        <taxon>Bacilli</taxon>
        <taxon>Bacillales</taxon>
        <taxon>Staphylococcaceae</taxon>
        <taxon>Staphylococcus</taxon>
    </lineage>
</organism>
<dbReference type="EMBL" id="PPQW01000028">
    <property type="protein sequence ID" value="PNZ67547.1"/>
    <property type="molecule type" value="Genomic_DNA"/>
</dbReference>
<dbReference type="Proteomes" id="UP001171687">
    <property type="component" value="Unassembled WGS sequence"/>
</dbReference>